<accession>D8U9Q2</accession>
<dbReference type="OrthoDB" id="10686085at2759"/>
<feature type="region of interest" description="Disordered" evidence="1">
    <location>
        <begin position="137"/>
        <end position="168"/>
    </location>
</feature>
<feature type="region of interest" description="Disordered" evidence="1">
    <location>
        <begin position="1"/>
        <end position="20"/>
    </location>
</feature>
<proteinExistence type="predicted"/>
<feature type="compositionally biased region" description="Basic and acidic residues" evidence="1">
    <location>
        <begin position="1"/>
        <end position="19"/>
    </location>
</feature>
<keyword evidence="3" id="KW-1185">Reference proteome</keyword>
<dbReference type="InParanoid" id="D8U9Q2"/>
<dbReference type="RefSeq" id="XP_002955441.1">
    <property type="nucleotide sequence ID" value="XM_002955395.1"/>
</dbReference>
<reference evidence="2 3" key="1">
    <citation type="journal article" date="2010" name="Science">
        <title>Genomic analysis of organismal complexity in the multicellular green alga Volvox carteri.</title>
        <authorList>
            <person name="Prochnik S.E."/>
            <person name="Umen J."/>
            <person name="Nedelcu A.M."/>
            <person name="Hallmann A."/>
            <person name="Miller S.M."/>
            <person name="Nishii I."/>
            <person name="Ferris P."/>
            <person name="Kuo A."/>
            <person name="Mitros T."/>
            <person name="Fritz-Laylin L.K."/>
            <person name="Hellsten U."/>
            <person name="Chapman J."/>
            <person name="Simakov O."/>
            <person name="Rensing S.A."/>
            <person name="Terry A."/>
            <person name="Pangilinan J."/>
            <person name="Kapitonov V."/>
            <person name="Jurka J."/>
            <person name="Salamov A."/>
            <person name="Shapiro H."/>
            <person name="Schmutz J."/>
            <person name="Grimwood J."/>
            <person name="Lindquist E."/>
            <person name="Lucas S."/>
            <person name="Grigoriev I.V."/>
            <person name="Schmitt R."/>
            <person name="Kirk D."/>
            <person name="Rokhsar D.S."/>
        </authorList>
    </citation>
    <scope>NUCLEOTIDE SEQUENCE [LARGE SCALE GENOMIC DNA]</scope>
    <source>
        <strain evidence="3">f. Nagariensis / Eve</strain>
    </source>
</reference>
<dbReference type="KEGG" id="vcn:VOLCADRAFT_96287"/>
<dbReference type="GeneID" id="9616637"/>
<dbReference type="EMBL" id="GL378372">
    <property type="protein sequence ID" value="EFJ43512.1"/>
    <property type="molecule type" value="Genomic_DNA"/>
</dbReference>
<evidence type="ECO:0000313" key="3">
    <source>
        <dbReference type="Proteomes" id="UP000001058"/>
    </source>
</evidence>
<dbReference type="Proteomes" id="UP000001058">
    <property type="component" value="Unassembled WGS sequence"/>
</dbReference>
<sequence>MSPRDAPDVRFNADQDGRGDTALTAALNPLPGRHLMYEGTAAELVKGARQLDFGADDLAPAAPVPAQGGEFQEGDILDAPPRLLDLNLNSVHQAENRAEEIPLHKDEDEGAPSRGVAGALELAAHRLTTAFGAAAAAEPIPPPASSSFPPTPPPAGPTGGGLLTQTASGGLAKVPSAGLDLRPHTGQAGGAQRLLAAAMASVGSLARARARARARAAGSGGGGGAEGGEGDEGEAALVSAATALERAMEEIGAAAADVARTELPEQEGPGMYGTGEDKFPAAFPSKVTPREATAAARDPAAMAAVYGNVQRSYAAALQASPEAAAAIGAHENIRKEDQYDGGGDGESADGGAAAECTVDIPYADVNERVPPGYQLLLNATSAVIAPLGTPQPDDADVAAADDDGGRVGSPGAYVYDKPGAPPPGSMRAAAVSCFAGAADWAWDDPDVDAPPAPADGGLVPDSATAIHDAEVAAAAAAMPSVIRDADDPATSPPGPAAAATYDNHAVSSPRGGGPRSCGKCVIGAAADVDHAAAAAAAAAAKLPPVPADLDEAAREVLGPHGLERAAEETAAAVATIAPPRYVTPFPPRLLDMLREPSARDLAGV</sequence>
<feature type="region of interest" description="Disordered" evidence="1">
    <location>
        <begin position="484"/>
        <end position="513"/>
    </location>
</feature>
<organism evidence="3">
    <name type="scientific">Volvox carteri f. nagariensis</name>
    <dbReference type="NCBI Taxonomy" id="3068"/>
    <lineage>
        <taxon>Eukaryota</taxon>
        <taxon>Viridiplantae</taxon>
        <taxon>Chlorophyta</taxon>
        <taxon>core chlorophytes</taxon>
        <taxon>Chlorophyceae</taxon>
        <taxon>CS clade</taxon>
        <taxon>Chlamydomonadales</taxon>
        <taxon>Volvocaceae</taxon>
        <taxon>Volvox</taxon>
    </lineage>
</organism>
<feature type="compositionally biased region" description="Pro residues" evidence="1">
    <location>
        <begin position="139"/>
        <end position="156"/>
    </location>
</feature>
<name>D8U9Q2_VOLCA</name>
<protein>
    <submittedName>
        <fullName evidence="2">Uncharacterized protein</fullName>
    </submittedName>
</protein>
<gene>
    <name evidence="2" type="ORF">VOLCADRAFT_96287</name>
</gene>
<dbReference type="AlphaFoldDB" id="D8U9Q2"/>
<evidence type="ECO:0000313" key="2">
    <source>
        <dbReference type="EMBL" id="EFJ43512.1"/>
    </source>
</evidence>
<evidence type="ECO:0000256" key="1">
    <source>
        <dbReference type="SAM" id="MobiDB-lite"/>
    </source>
</evidence>